<dbReference type="PANTHER" id="PTHR31605:SF0">
    <property type="entry name" value="GLYCEROL-3-PHOSPHATE O-ACYLTRANSFERASE 1"/>
    <property type="match status" value="1"/>
</dbReference>
<dbReference type="InterPro" id="IPR052744">
    <property type="entry name" value="GPAT/DAPAT"/>
</dbReference>
<organism evidence="4 5">
    <name type="scientific">Aphanomyces astaci</name>
    <name type="common">Crayfish plague agent</name>
    <dbReference type="NCBI Taxonomy" id="112090"/>
    <lineage>
        <taxon>Eukaryota</taxon>
        <taxon>Sar</taxon>
        <taxon>Stramenopiles</taxon>
        <taxon>Oomycota</taxon>
        <taxon>Saprolegniomycetes</taxon>
        <taxon>Saprolegniales</taxon>
        <taxon>Verrucalvaceae</taxon>
        <taxon>Aphanomyces</taxon>
    </lineage>
</organism>
<feature type="transmembrane region" description="Helical" evidence="2">
    <location>
        <begin position="12"/>
        <end position="29"/>
    </location>
</feature>
<keyword evidence="2" id="KW-0472">Membrane</keyword>
<dbReference type="CDD" id="cd07992">
    <property type="entry name" value="LPLAT_AAK14816-like"/>
    <property type="match status" value="2"/>
</dbReference>
<dbReference type="GO" id="GO:0016287">
    <property type="term" value="F:glycerone-phosphate O-acyltransferase activity"/>
    <property type="evidence" value="ECO:0007669"/>
    <property type="project" value="TreeGrafter"/>
</dbReference>
<evidence type="ECO:0000256" key="1">
    <source>
        <dbReference type="SAM" id="MobiDB-lite"/>
    </source>
</evidence>
<keyword evidence="2" id="KW-0812">Transmembrane</keyword>
<feature type="domain" description="Phospholipid/glycerol acyltransferase" evidence="3">
    <location>
        <begin position="780"/>
        <end position="989"/>
    </location>
</feature>
<dbReference type="InterPro" id="IPR002123">
    <property type="entry name" value="Plipid/glycerol_acylTrfase"/>
</dbReference>
<dbReference type="Proteomes" id="UP000265716">
    <property type="component" value="Unassembled WGS sequence"/>
</dbReference>
<reference evidence="4 5" key="1">
    <citation type="submission" date="2018-08" db="EMBL/GenBank/DDBJ databases">
        <title>Aphanomyces genome sequencing and annotation.</title>
        <authorList>
            <person name="Minardi D."/>
            <person name="Oidtmann B."/>
            <person name="Van Der Giezen M."/>
            <person name="Studholme D.J."/>
        </authorList>
    </citation>
    <scope>NUCLEOTIDE SEQUENCE [LARGE SCALE GENOMIC DNA]</scope>
    <source>
        <strain evidence="4 5">SA</strain>
    </source>
</reference>
<feature type="transmembrane region" description="Helical" evidence="2">
    <location>
        <begin position="36"/>
        <end position="58"/>
    </location>
</feature>
<evidence type="ECO:0000313" key="4">
    <source>
        <dbReference type="EMBL" id="RHY49338.1"/>
    </source>
</evidence>
<accession>A0A397CMG6</accession>
<feature type="transmembrane region" description="Helical" evidence="2">
    <location>
        <begin position="1134"/>
        <end position="1158"/>
    </location>
</feature>
<feature type="domain" description="Phospholipid/glycerol acyltransferase" evidence="3">
    <location>
        <begin position="98"/>
        <end position="309"/>
    </location>
</feature>
<feature type="region of interest" description="Disordered" evidence="1">
    <location>
        <begin position="622"/>
        <end position="641"/>
    </location>
</feature>
<dbReference type="GO" id="GO:0008654">
    <property type="term" value="P:phospholipid biosynthetic process"/>
    <property type="evidence" value="ECO:0007669"/>
    <property type="project" value="TreeGrafter"/>
</dbReference>
<evidence type="ECO:0000313" key="5">
    <source>
        <dbReference type="Proteomes" id="UP000265716"/>
    </source>
</evidence>
<dbReference type="PANTHER" id="PTHR31605">
    <property type="entry name" value="GLYCEROL-3-PHOSPHATE O-ACYLTRANSFERASE 1"/>
    <property type="match status" value="1"/>
</dbReference>
<dbReference type="VEuPathDB" id="FungiDB:H257_07932"/>
<dbReference type="Pfam" id="PF01553">
    <property type="entry name" value="Acyltransferase"/>
    <property type="match status" value="4"/>
</dbReference>
<keyword evidence="2" id="KW-1133">Transmembrane helix</keyword>
<feature type="transmembrane region" description="Helical" evidence="2">
    <location>
        <begin position="1188"/>
        <end position="1208"/>
    </location>
</feature>
<dbReference type="SUPFAM" id="SSF69593">
    <property type="entry name" value="Glycerol-3-phosphate (1)-acyltransferase"/>
    <property type="match status" value="4"/>
</dbReference>
<evidence type="ECO:0000256" key="2">
    <source>
        <dbReference type="SAM" id="Phobius"/>
    </source>
</evidence>
<gene>
    <name evidence="4" type="ORF">DYB38_007914</name>
</gene>
<protein>
    <recommendedName>
        <fullName evidence="3">Phospholipid/glycerol acyltransferase domain-containing protein</fullName>
    </recommendedName>
</protein>
<proteinExistence type="predicted"/>
<feature type="transmembrane region" description="Helical" evidence="2">
    <location>
        <begin position="504"/>
        <end position="524"/>
    </location>
</feature>
<evidence type="ECO:0000259" key="3">
    <source>
        <dbReference type="SMART" id="SM00563"/>
    </source>
</evidence>
<comment type="caution">
    <text evidence="4">The sequence shown here is derived from an EMBL/GenBank/DDBJ whole genome shotgun (WGS) entry which is preliminary data.</text>
</comment>
<dbReference type="EMBL" id="QUTC01007020">
    <property type="protein sequence ID" value="RHY49338.1"/>
    <property type="molecule type" value="Genomic_DNA"/>
</dbReference>
<name>A0A397CMG6_APHAT</name>
<dbReference type="GO" id="GO:0004366">
    <property type="term" value="F:glycerol-3-phosphate O-acyltransferase activity"/>
    <property type="evidence" value="ECO:0007669"/>
    <property type="project" value="TreeGrafter"/>
</dbReference>
<dbReference type="SMART" id="SM00563">
    <property type="entry name" value="PlsC"/>
    <property type="match status" value="2"/>
</dbReference>
<sequence>MFGLHDLHQQIIAIVLVVMLSMDVVKYVWNVKAVCTIVGVDPSVVGWLHILLLLGLLYNNASDVLYFCIRVFLTSITSIFFKSIEIVGKDNIPLDGPVIFTGNHSNQFVDGLIVLMNCYRKVGFIIAEKSMHRPVIGSLAKAVGCIPFTRPQDEVIQGKGTVLMDDAAPPGSFVLVGQDTHFTTQLSAGDQVRANGATVKDSGEPVRVASVVDDTHAVLSAPLADMHGNVLGTTPATFGIFKKVNQTASLSEVNKALQRGQCVGIFPEGGSHDRTDLLPLKAGVALMAFSAKQSLNLTVPIVPVGLNYFRGHKFRGRVVVEFGAPITVTNDKLDEYNVDKRKACNALLNEVQDGMRSVIVATPDHNVLQGVYTARRLYQQAGIKWSPKVTQDLNRRFAEGYKILQDKPDVASLAAKLGEYRRTLKQVGLPDHQVPYVAFVTVHDALASAMYGAVIFALASIPSFVLNAPVGLVARYVAAAEQTKALAGSNVKIAARDVVLSKKISFSVVAVPVLWLGYALLMFAFTDWSASNIGLVTLSFPLCSYFGVRSVEAGIVEMRTLRPLLNRLRPESKRIQDELPLRRMHLQKEVRQIVKKYAHELGPLAASAPVDWAAFMHTHVKHERDDEDTRQGGNATHEKKRDTYSSCAEDAYAGILVCVDGHVQPQLLCVIMDPSDMYVNASRDVCAVLQEKTSWVTVLWLLMMLSMDALNPVKAISSFLAVDSTFFGWLNFVVLVGVLYHNLSDVIYFCVRVFLNSVLSIFFKSIEIVGKDNIPLDGPVIFTGNHTNQFVDGIVVMMNSFRKVGFLTAEKSMKLPVVGHIAKAMGCLPIVRPQDAVVTGVGRVYMDSSSTESYVLVGEGTSFTRDISPGDQVRANGKVVKDSGAPVKVETVLDDTHLVLASPLVDRAGTVVTSATAFGIFKKVDQSTTFTEVYTALKRGQCVGIFPEGGSHDRTDLLPLKAGVALMAFGAKDQYHITVPVVPVGLNYFRGHRFRGRVVIEFGAPIAVTNENMDEYKADKRKACNAFLSAVEEGMRSVIVTAPDYNVLQLVYTARRLWQPSGVKLTPKDTQDLNRRFAEAYKVLSDVTVAQDDLAQLGLKLDEYRKSLTLMGLKDHQVPHIAWWSLHDVLASAIYGLVIFALASIPSFVLNAPVGLVARYVARAEQTKALAGSNVKIAARDVILSKKISFSMVAVPSLWLSYAVLAIVVTDWRWSSIFLLTASFPLFSYFGVRSVEAGIIELKTLRPLYYRLQPKYRKIQDELPQRRARLQMEVRMFVKKYASLLGPLAESTPMDWSAYMHLRHGKGGVEENDEPVPETPTITTEHDLSGFLRAHKTPSMINLGSLDMEGGAASSLTPNSPLESKKVV</sequence>
<dbReference type="VEuPathDB" id="FungiDB:H257_07933"/>